<accession>A0AAG5CNQ7</accession>
<protein>
    <submittedName>
        <fullName evidence="1">Uncharacterized protein</fullName>
    </submittedName>
</protein>
<dbReference type="EnsemblMetazoa" id="ENSAATROPT000210">
    <property type="protein sequence ID" value="ENSAATROPP000199"/>
    <property type="gene ID" value="ENSAATROPG000167"/>
</dbReference>
<evidence type="ECO:0000313" key="1">
    <source>
        <dbReference type="EnsemblMetazoa" id="ENSAATROPP000199"/>
    </source>
</evidence>
<proteinExistence type="predicted"/>
<keyword evidence="2" id="KW-1185">Reference proteome</keyword>
<reference evidence="1" key="1">
    <citation type="submission" date="2024-04" db="UniProtKB">
        <authorList>
            <consortium name="EnsemblMetazoa"/>
        </authorList>
    </citation>
    <scope>IDENTIFICATION</scope>
    <source>
        <strain evidence="1">EBRO</strain>
    </source>
</reference>
<dbReference type="Proteomes" id="UP000075880">
    <property type="component" value="Unassembled WGS sequence"/>
</dbReference>
<evidence type="ECO:0000313" key="2">
    <source>
        <dbReference type="Proteomes" id="UP000075880"/>
    </source>
</evidence>
<dbReference type="AlphaFoldDB" id="A0AAG5CNQ7"/>
<name>A0AAG5CNQ7_ANOAO</name>
<sequence>PEKQGRRSAKIIFFLDATRPGVVDFRFSEKKIYLPRANQCSRSANGEQWENICRVSCKTEDVNRAYLDLDAQKQQQAPHAKHSANWKRVEALEWNGTERINSYMQH</sequence>
<organism evidence="1 2">
    <name type="scientific">Anopheles atroparvus</name>
    <name type="common">European mosquito</name>
    <dbReference type="NCBI Taxonomy" id="41427"/>
    <lineage>
        <taxon>Eukaryota</taxon>
        <taxon>Metazoa</taxon>
        <taxon>Ecdysozoa</taxon>
        <taxon>Arthropoda</taxon>
        <taxon>Hexapoda</taxon>
        <taxon>Insecta</taxon>
        <taxon>Pterygota</taxon>
        <taxon>Neoptera</taxon>
        <taxon>Endopterygota</taxon>
        <taxon>Diptera</taxon>
        <taxon>Nematocera</taxon>
        <taxon>Culicoidea</taxon>
        <taxon>Culicidae</taxon>
        <taxon>Anophelinae</taxon>
        <taxon>Anopheles</taxon>
    </lineage>
</organism>